<organism evidence="1 2">
    <name type="scientific">Streptomyces candidus</name>
    <dbReference type="NCBI Taxonomy" id="67283"/>
    <lineage>
        <taxon>Bacteria</taxon>
        <taxon>Bacillati</taxon>
        <taxon>Actinomycetota</taxon>
        <taxon>Actinomycetes</taxon>
        <taxon>Kitasatosporales</taxon>
        <taxon>Streptomycetaceae</taxon>
        <taxon>Streptomyces</taxon>
    </lineage>
</organism>
<evidence type="ECO:0000313" key="1">
    <source>
        <dbReference type="EMBL" id="MBB6438823.1"/>
    </source>
</evidence>
<dbReference type="Proteomes" id="UP000540423">
    <property type="component" value="Unassembled WGS sequence"/>
</dbReference>
<reference evidence="1 2" key="1">
    <citation type="submission" date="2020-08" db="EMBL/GenBank/DDBJ databases">
        <title>Genomic Encyclopedia of Type Strains, Phase IV (KMG-IV): sequencing the most valuable type-strain genomes for metagenomic binning, comparative biology and taxonomic classification.</title>
        <authorList>
            <person name="Goeker M."/>
        </authorList>
    </citation>
    <scope>NUCLEOTIDE SEQUENCE [LARGE SCALE GENOMIC DNA]</scope>
    <source>
        <strain evidence="1 2">DSM 40141</strain>
    </source>
</reference>
<dbReference type="RefSeq" id="WP_185035256.1">
    <property type="nucleotide sequence ID" value="NZ_BNBN01000012.1"/>
</dbReference>
<evidence type="ECO:0000313" key="2">
    <source>
        <dbReference type="Proteomes" id="UP000540423"/>
    </source>
</evidence>
<gene>
    <name evidence="1" type="ORF">HNQ79_005335</name>
</gene>
<dbReference type="EMBL" id="JACHEM010000015">
    <property type="protein sequence ID" value="MBB6438823.1"/>
    <property type="molecule type" value="Genomic_DNA"/>
</dbReference>
<dbReference type="AlphaFoldDB" id="A0A7X0LRM8"/>
<name>A0A7X0LRM8_9ACTN</name>
<comment type="caution">
    <text evidence="1">The sequence shown here is derived from an EMBL/GenBank/DDBJ whole genome shotgun (WGS) entry which is preliminary data.</text>
</comment>
<proteinExistence type="predicted"/>
<keyword evidence="2" id="KW-1185">Reference proteome</keyword>
<protein>
    <submittedName>
        <fullName evidence="1">Formylmethanofuran dehydrogenase subunit D</fullName>
    </submittedName>
</protein>
<accession>A0A7X0LRM8</accession>
<sequence>METEKNLASLELAVQRLQESEVALNAARADVETEAVAAVRAGADAREVAGVCGISEADLRQLGADFGENLPR</sequence>